<evidence type="ECO:0000313" key="3">
    <source>
        <dbReference type="Proteomes" id="UP000509771"/>
    </source>
</evidence>
<protein>
    <submittedName>
        <fullName evidence="2">Uncharacterized protein</fullName>
    </submittedName>
</protein>
<reference evidence="2 3" key="1">
    <citation type="submission" date="2018-02" db="EMBL/GenBank/DDBJ databases">
        <title>Complete genome of Nitrosopumilus cobalaminigenes HCA1.</title>
        <authorList>
            <person name="Qin W."/>
            <person name="Zheng Y."/>
            <person name="Stahl D.A."/>
        </authorList>
    </citation>
    <scope>NUCLEOTIDE SEQUENCE [LARGE SCALE GENOMIC DNA]</scope>
    <source>
        <strain evidence="2 3">HCA1</strain>
    </source>
</reference>
<accession>A0A7D5R1L9</accession>
<dbReference type="EMBL" id="CP026993">
    <property type="protein sequence ID" value="QLH03337.1"/>
    <property type="molecule type" value="Genomic_DNA"/>
</dbReference>
<evidence type="ECO:0000313" key="2">
    <source>
        <dbReference type="EMBL" id="QLH03337.1"/>
    </source>
</evidence>
<sequence>MFAAIAMASILLISGFGLSSASAQTSKNTEIKLITSSSLGTHSVVFQVCAKDIIMRSPEVIITSDSQVKTVKLNKALYSNTCKITSSTIKAFDKDTIQLKKVDKSKINSMINEAEKRLIKIKSEISNTNTELEKIISSIEGNDPTKRENIAKINDLSEKLTELRKDLKDSRNEYYNLLFVLRN</sequence>
<feature type="coiled-coil region" evidence="1">
    <location>
        <begin position="104"/>
        <end position="173"/>
    </location>
</feature>
<proteinExistence type="predicted"/>
<organism evidence="2 3">
    <name type="scientific">Nitrosopumilus cobalaminigenes</name>
    <dbReference type="NCBI Taxonomy" id="1470066"/>
    <lineage>
        <taxon>Archaea</taxon>
        <taxon>Nitrososphaerota</taxon>
        <taxon>Nitrososphaeria</taxon>
        <taxon>Nitrosopumilales</taxon>
        <taxon>Nitrosopumilaceae</taxon>
        <taxon>Nitrosopumilus</taxon>
    </lineage>
</organism>
<evidence type="ECO:0000256" key="1">
    <source>
        <dbReference type="SAM" id="Coils"/>
    </source>
</evidence>
<dbReference type="Proteomes" id="UP000509771">
    <property type="component" value="Chromosome"/>
</dbReference>
<keyword evidence="3" id="KW-1185">Reference proteome</keyword>
<dbReference type="AlphaFoldDB" id="A0A7D5R1L9"/>
<gene>
    <name evidence="2" type="ORF">C5F47_07145</name>
</gene>
<dbReference type="KEGG" id="ncl:C5F47_07145"/>
<keyword evidence="1" id="KW-0175">Coiled coil</keyword>
<name>A0A7D5R1L9_9ARCH</name>